<dbReference type="PANTHER" id="PTHR44520">
    <property type="entry name" value="RESPONSE REGULATOR RCP1-RELATED"/>
    <property type="match status" value="1"/>
</dbReference>
<dbReference type="SMART" id="SM00448">
    <property type="entry name" value="REC"/>
    <property type="match status" value="1"/>
</dbReference>
<gene>
    <name evidence="3" type="ORF">F0P93_22550</name>
</gene>
<dbReference type="InterPro" id="IPR011006">
    <property type="entry name" value="CheY-like_superfamily"/>
</dbReference>
<sequence length="159" mass="18337">MTVLKTSASPNRHRKARILVVEDNEDHTLLIKNALQHSFTDVEAVMMSDEHTAIHYLEECAQTGLRLPQLILLDLYLPNRENGWAFLELVKKLSPEMGQIPVVVFSSSSNDEDIAESYDRGVASYVVKPMNFAEWTDYFLTLKEYWWETVSLPNTHSMY</sequence>
<dbReference type="Gene3D" id="3.40.50.2300">
    <property type="match status" value="1"/>
</dbReference>
<dbReference type="RefSeq" id="WP_150879999.1">
    <property type="nucleotide sequence ID" value="NZ_VTWS01000006.1"/>
</dbReference>
<name>A0A5N1JBR7_9BACT</name>
<comment type="caution">
    <text evidence="3">The sequence shown here is derived from an EMBL/GenBank/DDBJ whole genome shotgun (WGS) entry which is preliminary data.</text>
</comment>
<keyword evidence="1" id="KW-0597">Phosphoprotein</keyword>
<evidence type="ECO:0000256" key="1">
    <source>
        <dbReference type="PROSITE-ProRule" id="PRU00169"/>
    </source>
</evidence>
<reference evidence="3 4" key="1">
    <citation type="submission" date="2019-09" db="EMBL/GenBank/DDBJ databases">
        <title>Genome Sequence of Larkinella sp MA1.</title>
        <authorList>
            <person name="Srinivasan S."/>
        </authorList>
    </citation>
    <scope>NUCLEOTIDE SEQUENCE [LARGE SCALE GENOMIC DNA]</scope>
    <source>
        <strain evidence="3 4">MA1</strain>
    </source>
</reference>
<dbReference type="InterPro" id="IPR001789">
    <property type="entry name" value="Sig_transdc_resp-reg_receiver"/>
</dbReference>
<organism evidence="3 4">
    <name type="scientific">Larkinella humicola</name>
    <dbReference type="NCBI Taxonomy" id="2607654"/>
    <lineage>
        <taxon>Bacteria</taxon>
        <taxon>Pseudomonadati</taxon>
        <taxon>Bacteroidota</taxon>
        <taxon>Cytophagia</taxon>
        <taxon>Cytophagales</taxon>
        <taxon>Spirosomataceae</taxon>
        <taxon>Larkinella</taxon>
    </lineage>
</organism>
<evidence type="ECO:0000259" key="2">
    <source>
        <dbReference type="PROSITE" id="PS50110"/>
    </source>
</evidence>
<evidence type="ECO:0000313" key="4">
    <source>
        <dbReference type="Proteomes" id="UP000326344"/>
    </source>
</evidence>
<evidence type="ECO:0000313" key="3">
    <source>
        <dbReference type="EMBL" id="KAA9349183.1"/>
    </source>
</evidence>
<dbReference type="InterPro" id="IPR052893">
    <property type="entry name" value="TCS_response_regulator"/>
</dbReference>
<proteinExistence type="predicted"/>
<dbReference type="PANTHER" id="PTHR44520:SF2">
    <property type="entry name" value="RESPONSE REGULATOR RCP1"/>
    <property type="match status" value="1"/>
</dbReference>
<accession>A0A5N1JBR7</accession>
<feature type="domain" description="Response regulatory" evidence="2">
    <location>
        <begin position="17"/>
        <end position="143"/>
    </location>
</feature>
<keyword evidence="4" id="KW-1185">Reference proteome</keyword>
<dbReference type="Proteomes" id="UP000326344">
    <property type="component" value="Unassembled WGS sequence"/>
</dbReference>
<dbReference type="Pfam" id="PF00072">
    <property type="entry name" value="Response_reg"/>
    <property type="match status" value="1"/>
</dbReference>
<protein>
    <submittedName>
        <fullName evidence="3">Response regulator</fullName>
    </submittedName>
</protein>
<dbReference type="SUPFAM" id="SSF52172">
    <property type="entry name" value="CheY-like"/>
    <property type="match status" value="1"/>
</dbReference>
<feature type="modified residue" description="4-aspartylphosphate" evidence="1">
    <location>
        <position position="74"/>
    </location>
</feature>
<dbReference type="PROSITE" id="PS50110">
    <property type="entry name" value="RESPONSE_REGULATORY"/>
    <property type="match status" value="1"/>
</dbReference>
<dbReference type="GO" id="GO:0000160">
    <property type="term" value="P:phosphorelay signal transduction system"/>
    <property type="evidence" value="ECO:0007669"/>
    <property type="project" value="InterPro"/>
</dbReference>
<dbReference type="AlphaFoldDB" id="A0A5N1JBR7"/>
<dbReference type="EMBL" id="VTWS01000006">
    <property type="protein sequence ID" value="KAA9349183.1"/>
    <property type="molecule type" value="Genomic_DNA"/>
</dbReference>